<feature type="region of interest" description="Disordered" evidence="1">
    <location>
        <begin position="578"/>
        <end position="619"/>
    </location>
</feature>
<comment type="caution">
    <text evidence="2">The sequence shown here is derived from an EMBL/GenBank/DDBJ whole genome shotgun (WGS) entry which is preliminary data.</text>
</comment>
<proteinExistence type="predicted"/>
<dbReference type="OrthoDB" id="3560373at2759"/>
<keyword evidence="3" id="KW-1185">Reference proteome</keyword>
<evidence type="ECO:0008006" key="4">
    <source>
        <dbReference type="Google" id="ProtNLM"/>
    </source>
</evidence>
<evidence type="ECO:0000256" key="1">
    <source>
        <dbReference type="SAM" id="MobiDB-lite"/>
    </source>
</evidence>
<sequence>MIESHTPKLHLLTIPREIQQEIYSYLLVNPILGKAASVSAATDFGSSQAYDLHTNILYVCKRTYQEGILTLYGNPIFMDCSKSPGIWELQNGTDQELIYDHEDFENGIEEPNIINLCPLTRYTNNEPKEHVAKPPFRNTPAVQHVKSWNVLLSAIDRTYWSSDPFAEFCVALHPHSGISLELSVLPMGFICQHVNPPDIVTQDQDVGQVNNLLPLKMLRNIKNLVFKTAEVDSIPDYCYGIDNEETDLSVPDLPSPELMEEYYKLTSGEAPVIECVGRMWDKLLQCVSTFERAKLHISDGTCGIHYRGFRFHDVRTPSNLAVNDIPSHPDIPHSLAEDPNYRGARAIADTTVSSSLEHTESTEDVVHFKQYRRQLLETLEPQYQRIRRCATKIREYLQHENGPNGIFVIRPSSVDDRKQYWDRIAKGIDLLEEYEYSFIRSLTEEVQLSIQKQNKFIVLKYKFLNSELLMHSVAWAYKKGIWRAVTEWYKLAVACMEKQFFKLQWCRMDLFMWDVLDNKDVDMIIQPEVYEETVFRKEQISNRKLDLNMIMKRIEDKTTDLDSLMHILMSLEIDIIDGGSDDENRDDEDSDGSDDPVANEGLEGSSENDEASSAGDIGS</sequence>
<dbReference type="AlphaFoldDB" id="W9CF38"/>
<evidence type="ECO:0000313" key="3">
    <source>
        <dbReference type="Proteomes" id="UP000019487"/>
    </source>
</evidence>
<dbReference type="EMBL" id="AYSA01000337">
    <property type="protein sequence ID" value="ESZ93170.1"/>
    <property type="molecule type" value="Genomic_DNA"/>
</dbReference>
<protein>
    <recommendedName>
        <fullName evidence="4">F-box domain-containing protein</fullName>
    </recommendedName>
</protein>
<accession>W9CF38</accession>
<gene>
    <name evidence="2" type="ORF">SBOR_6449</name>
</gene>
<dbReference type="HOGENOM" id="CLU_419177_0_0_1"/>
<dbReference type="Proteomes" id="UP000019487">
    <property type="component" value="Unassembled WGS sequence"/>
</dbReference>
<reference evidence="2 3" key="1">
    <citation type="journal article" date="2014" name="Genome Announc.">
        <title>Draft genome sequence of Sclerotinia borealis, a psychrophilic plant pathogenic fungus.</title>
        <authorList>
            <person name="Mardanov A.V."/>
            <person name="Beletsky A.V."/>
            <person name="Kadnikov V.V."/>
            <person name="Ignatov A.N."/>
            <person name="Ravin N.V."/>
        </authorList>
    </citation>
    <scope>NUCLEOTIDE SEQUENCE [LARGE SCALE GENOMIC DNA]</scope>
    <source>
        <strain evidence="3">F-4157</strain>
    </source>
</reference>
<name>W9CF38_SCLBF</name>
<feature type="compositionally biased region" description="Acidic residues" evidence="1">
    <location>
        <begin position="579"/>
        <end position="594"/>
    </location>
</feature>
<evidence type="ECO:0000313" key="2">
    <source>
        <dbReference type="EMBL" id="ESZ93170.1"/>
    </source>
</evidence>
<organism evidence="2 3">
    <name type="scientific">Sclerotinia borealis (strain F-4128)</name>
    <dbReference type="NCBI Taxonomy" id="1432307"/>
    <lineage>
        <taxon>Eukaryota</taxon>
        <taxon>Fungi</taxon>
        <taxon>Dikarya</taxon>
        <taxon>Ascomycota</taxon>
        <taxon>Pezizomycotina</taxon>
        <taxon>Leotiomycetes</taxon>
        <taxon>Helotiales</taxon>
        <taxon>Sclerotiniaceae</taxon>
        <taxon>Sclerotinia</taxon>
    </lineage>
</organism>